<comment type="caution">
    <text evidence="2">The sequence shown here is derived from an EMBL/GenBank/DDBJ whole genome shotgun (WGS) entry which is preliminary data.</text>
</comment>
<dbReference type="EMBL" id="JAGHQL010000222">
    <property type="protein sequence ID" value="KAH0536241.1"/>
    <property type="molecule type" value="Genomic_DNA"/>
</dbReference>
<dbReference type="InterPro" id="IPR056002">
    <property type="entry name" value="DUF7580"/>
</dbReference>
<name>A0A9P8KUI9_9PEZI</name>
<dbReference type="Proteomes" id="UP000698800">
    <property type="component" value="Unassembled WGS sequence"/>
</dbReference>
<evidence type="ECO:0000259" key="1">
    <source>
        <dbReference type="Pfam" id="PF24476"/>
    </source>
</evidence>
<evidence type="ECO:0000313" key="2">
    <source>
        <dbReference type="EMBL" id="KAH0536241.1"/>
    </source>
</evidence>
<reference evidence="2" key="1">
    <citation type="submission" date="2021-03" db="EMBL/GenBank/DDBJ databases">
        <title>Comparative genomics and phylogenomic investigation of the class Geoglossomycetes provide insights into ecological specialization and systematics.</title>
        <authorList>
            <person name="Melie T."/>
            <person name="Pirro S."/>
            <person name="Miller A.N."/>
            <person name="Quandt A."/>
        </authorList>
    </citation>
    <scope>NUCLEOTIDE SEQUENCE</scope>
    <source>
        <strain evidence="2">GBOQ0MN5Z8</strain>
    </source>
</reference>
<feature type="domain" description="DUF7580" evidence="1">
    <location>
        <begin position="188"/>
        <end position="510"/>
    </location>
</feature>
<organism evidence="2 3">
    <name type="scientific">Glutinoglossum americanum</name>
    <dbReference type="NCBI Taxonomy" id="1670608"/>
    <lineage>
        <taxon>Eukaryota</taxon>
        <taxon>Fungi</taxon>
        <taxon>Dikarya</taxon>
        <taxon>Ascomycota</taxon>
        <taxon>Pezizomycotina</taxon>
        <taxon>Geoglossomycetes</taxon>
        <taxon>Geoglossales</taxon>
        <taxon>Geoglossaceae</taxon>
        <taxon>Glutinoglossum</taxon>
    </lineage>
</organism>
<sequence>MPTGVEEAGLVIATFPLLVCLIDDYHQGLDVISRWLKYKKTLKSLRRVLGGEQEMFQNACFNLFDAVFKDNGLTARKLIADPLAPFWEQPELEEKFKYKLGEKGWQIYEGIISEIQCILGELLTELAKHIPVNQSSSLYRRVSARLSFTFRPKEAALDKLHRLIDIFQNLIKNRRTEIDLSSSDLTKFRSFRNTAVGLSEAINLSLKCSCVAQHVANLRLGSQAEALRLLGDSGNGGSEDVLEVIFQFGSSEWRATAIKLQSSNGQCSYIENLCVRLQDLGATLQLHPEPCLGFVSRCTPNTDVCYCIEPVPYSEGRRQVISLHDLLSAQQRHSGFPLCFHERDRLKLAIILATSLLGLHSSPWMRDMWTSRDILFRPYLGDLDDEAILRPYISHSFPNSQQAPPCIAPPPMVRNAALYALGKVLIQLIENRPLIDGSDQDTTSIDPEQKHAVELEPTIYRKAGKTWAEVIRRCLYCEFDMGTTDSILDNDEFLCRVYGLVIQPLAKALEYMGEPI</sequence>
<dbReference type="OrthoDB" id="3565018at2759"/>
<protein>
    <recommendedName>
        <fullName evidence="1">DUF7580 domain-containing protein</fullName>
    </recommendedName>
</protein>
<dbReference type="PANTHER" id="PTHR35186:SF4">
    <property type="entry name" value="PRION-INHIBITION AND PROPAGATION HELO DOMAIN-CONTAINING PROTEIN"/>
    <property type="match status" value="1"/>
</dbReference>
<dbReference type="PANTHER" id="PTHR35186">
    <property type="entry name" value="ANK_REP_REGION DOMAIN-CONTAINING PROTEIN"/>
    <property type="match status" value="1"/>
</dbReference>
<gene>
    <name evidence="2" type="ORF">FGG08_006863</name>
</gene>
<evidence type="ECO:0000313" key="3">
    <source>
        <dbReference type="Proteomes" id="UP000698800"/>
    </source>
</evidence>
<keyword evidence="3" id="KW-1185">Reference proteome</keyword>
<proteinExistence type="predicted"/>
<dbReference type="AlphaFoldDB" id="A0A9P8KUI9"/>
<dbReference type="Pfam" id="PF24476">
    <property type="entry name" value="DUF7580"/>
    <property type="match status" value="1"/>
</dbReference>
<accession>A0A9P8KUI9</accession>